<dbReference type="GO" id="GO:0005739">
    <property type="term" value="C:mitochondrion"/>
    <property type="evidence" value="ECO:0007669"/>
    <property type="project" value="UniProtKB-SubCell"/>
</dbReference>
<dbReference type="Gene3D" id="1.20.140.10">
    <property type="entry name" value="Butyryl-CoA Dehydrogenase, subunit A, domain 3"/>
    <property type="match status" value="2"/>
</dbReference>
<dbReference type="InterPro" id="IPR036250">
    <property type="entry name" value="AcylCo_DH-like_C"/>
</dbReference>
<comment type="similarity">
    <text evidence="3 9">Belongs to the acyl-CoA dehydrogenase family.</text>
</comment>
<dbReference type="Pfam" id="PF02771">
    <property type="entry name" value="Acyl-CoA_dh_N"/>
    <property type="match status" value="1"/>
</dbReference>
<organism evidence="14 15">
    <name type="scientific">Stegodyphus mimosarum</name>
    <name type="common">African social velvet spider</name>
    <dbReference type="NCBI Taxonomy" id="407821"/>
    <lineage>
        <taxon>Eukaryota</taxon>
        <taxon>Metazoa</taxon>
        <taxon>Ecdysozoa</taxon>
        <taxon>Arthropoda</taxon>
        <taxon>Chelicerata</taxon>
        <taxon>Arachnida</taxon>
        <taxon>Araneae</taxon>
        <taxon>Araneomorphae</taxon>
        <taxon>Entelegynae</taxon>
        <taxon>Eresoidea</taxon>
        <taxon>Eresidae</taxon>
        <taxon>Stegodyphus</taxon>
    </lineage>
</organism>
<dbReference type="InterPro" id="IPR006091">
    <property type="entry name" value="Acyl-CoA_Oxase/DH_mid-dom"/>
</dbReference>
<dbReference type="InterPro" id="IPR013786">
    <property type="entry name" value="AcylCoA_DH/ox_N"/>
</dbReference>
<dbReference type="Gene3D" id="2.40.110.10">
    <property type="entry name" value="Butyryl-CoA Dehydrogenase, subunit A, domain 2"/>
    <property type="match status" value="1"/>
</dbReference>
<dbReference type="InterPro" id="IPR037069">
    <property type="entry name" value="AcylCoA_DH/ox_N_sf"/>
</dbReference>
<feature type="domain" description="Acyl-CoA oxidase/dehydrogenase middle" evidence="11">
    <location>
        <begin position="205"/>
        <end position="302"/>
    </location>
</feature>
<protein>
    <submittedName>
        <fullName evidence="14">Acyl-CoA dehydrogenase family member 9, mitochondrial</fullName>
    </submittedName>
</protein>
<dbReference type="FunFam" id="1.10.540.10:FF:000001">
    <property type="entry name" value="Very long-chain-specific acyl-CoA dehydrogenase, mitochondrial"/>
    <property type="match status" value="1"/>
</dbReference>
<comment type="cofactor">
    <cofactor evidence="1 9">
        <name>FAD</name>
        <dbReference type="ChEBI" id="CHEBI:57692"/>
    </cofactor>
</comment>
<dbReference type="Pfam" id="PF21343">
    <property type="entry name" value="ACAD9-ACADV_C"/>
    <property type="match status" value="1"/>
</dbReference>
<feature type="domain" description="Acyl-CoA dehydrogenase/oxidase C-terminal" evidence="10">
    <location>
        <begin position="315"/>
        <end position="461"/>
    </location>
</feature>
<evidence type="ECO:0000259" key="12">
    <source>
        <dbReference type="Pfam" id="PF02771"/>
    </source>
</evidence>
<dbReference type="GO" id="GO:0050660">
    <property type="term" value="F:flavin adenine dinucleotide binding"/>
    <property type="evidence" value="ECO:0007669"/>
    <property type="project" value="InterPro"/>
</dbReference>
<reference evidence="14 15" key="1">
    <citation type="submission" date="2013-11" db="EMBL/GenBank/DDBJ databases">
        <title>Genome sequencing of Stegodyphus mimosarum.</title>
        <authorList>
            <person name="Bechsgaard J."/>
        </authorList>
    </citation>
    <scope>NUCLEOTIDE SEQUENCE [LARGE SCALE GENOMIC DNA]</scope>
</reference>
<dbReference type="STRING" id="407821.A0A087U5X1"/>
<dbReference type="OrthoDB" id="354at2759"/>
<evidence type="ECO:0000256" key="3">
    <source>
        <dbReference type="ARBA" id="ARBA00009347"/>
    </source>
</evidence>
<dbReference type="AlphaFoldDB" id="A0A087U5X1"/>
<keyword evidence="7 9" id="KW-0560">Oxidoreductase</keyword>
<evidence type="ECO:0000256" key="8">
    <source>
        <dbReference type="ARBA" id="ARBA00023128"/>
    </source>
</evidence>
<evidence type="ECO:0000259" key="10">
    <source>
        <dbReference type="Pfam" id="PF00441"/>
    </source>
</evidence>
<dbReference type="GO" id="GO:0006631">
    <property type="term" value="P:fatty acid metabolic process"/>
    <property type="evidence" value="ECO:0007669"/>
    <property type="project" value="UniProtKB-ARBA"/>
</dbReference>
<keyword evidence="4 9" id="KW-0285">Flavoprotein</keyword>
<feature type="domain" description="Acyl-CoA dehydrogenase/oxidase N-terminal" evidence="12">
    <location>
        <begin position="94"/>
        <end position="201"/>
    </location>
</feature>
<dbReference type="InterPro" id="IPR049448">
    <property type="entry name" value="ACAD9/ACADV-like_C"/>
</dbReference>
<gene>
    <name evidence="14" type="ORF">X975_12593</name>
</gene>
<evidence type="ECO:0000256" key="9">
    <source>
        <dbReference type="RuleBase" id="RU362125"/>
    </source>
</evidence>
<dbReference type="Pfam" id="PF02770">
    <property type="entry name" value="Acyl-CoA_dh_M"/>
    <property type="match status" value="1"/>
</dbReference>
<dbReference type="Proteomes" id="UP000054359">
    <property type="component" value="Unassembled WGS sequence"/>
</dbReference>
<evidence type="ECO:0000259" key="11">
    <source>
        <dbReference type="Pfam" id="PF02770"/>
    </source>
</evidence>
<feature type="non-terminal residue" evidence="14">
    <location>
        <position position="645"/>
    </location>
</feature>
<feature type="domain" description="ACAD9/ACADV-like C-terminal" evidence="13">
    <location>
        <begin position="516"/>
        <end position="618"/>
    </location>
</feature>
<evidence type="ECO:0000256" key="7">
    <source>
        <dbReference type="ARBA" id="ARBA00023002"/>
    </source>
</evidence>
<dbReference type="Gene3D" id="1.10.540.10">
    <property type="entry name" value="Acyl-CoA dehydrogenase/oxidase, N-terminal domain"/>
    <property type="match status" value="1"/>
</dbReference>
<evidence type="ECO:0000259" key="13">
    <source>
        <dbReference type="Pfam" id="PF21343"/>
    </source>
</evidence>
<evidence type="ECO:0000256" key="6">
    <source>
        <dbReference type="ARBA" id="ARBA00022946"/>
    </source>
</evidence>
<comment type="subcellular location">
    <subcellularLocation>
        <location evidence="2">Mitochondrion</location>
    </subcellularLocation>
</comment>
<dbReference type="InterPro" id="IPR009100">
    <property type="entry name" value="AcylCoA_DH/oxidase_NM_dom_sf"/>
</dbReference>
<evidence type="ECO:0000313" key="15">
    <source>
        <dbReference type="Proteomes" id="UP000054359"/>
    </source>
</evidence>
<dbReference type="InterPro" id="IPR046373">
    <property type="entry name" value="Acyl-CoA_Oxase/DH_mid-dom_sf"/>
</dbReference>
<accession>A0A087U5X1</accession>
<dbReference type="GO" id="GO:0003995">
    <property type="term" value="F:acyl-CoA dehydrogenase activity"/>
    <property type="evidence" value="ECO:0007669"/>
    <property type="project" value="TreeGrafter"/>
</dbReference>
<evidence type="ECO:0000256" key="4">
    <source>
        <dbReference type="ARBA" id="ARBA00022630"/>
    </source>
</evidence>
<dbReference type="OMA" id="FCHEGHE"/>
<name>A0A087U5X1_STEMI</name>
<dbReference type="Pfam" id="PF00441">
    <property type="entry name" value="Acyl-CoA_dh_1"/>
    <property type="match status" value="1"/>
</dbReference>
<dbReference type="SUPFAM" id="SSF47203">
    <property type="entry name" value="Acyl-CoA dehydrogenase C-terminal domain-like"/>
    <property type="match status" value="1"/>
</dbReference>
<keyword evidence="8" id="KW-0496">Mitochondrion</keyword>
<dbReference type="PANTHER" id="PTHR43884:SF9">
    <property type="entry name" value="COMPLEX I ASSEMBLY FACTOR ACAD9, MITOCHONDRIAL"/>
    <property type="match status" value="1"/>
</dbReference>
<proteinExistence type="inferred from homology"/>
<keyword evidence="6" id="KW-0809">Transit peptide</keyword>
<sequence>MESRFLQFILIRSKNVCQFSPIFRLSCGCWDVFKSYSTQNVQAEELVSKEKISLIKPCIKKVKRPPFVKNMFFGNFDTDLLNFPLVLDNEQLAELENVVKKVNTLYAEKVNSVQIDRDKALPYGLLQDLKDMGLFGRMIPAKYGGLDLSYTACTRLNEVLGLDCSVYTTLAAHEFFAAQAILHFGSEEQKQKYLPLLASGKLIAAVCCSEVGSGSDLLSVSTIAKMNTDGNFILTGSKCWVTNVELADVFIVLAKTPNLSDPNEGQLSAFIVDKNSEDVHVSSHDKICLRGTQTGMVTFDEVPVPGSNLIGSLGMGSKIYLKMLESLRLSLNTFTFGTLKSVLDSVTERIIHTERIEKSLGDVQMVRRRLSKINAIIYAMESVSYFTAALIDTTENPDVELECAITKVFNSEGTLYCLRELMKALGSSSLMKEHQLERLYRDAQGLAVFDGPNDIVRLFIGLTGLKIVGAKKFEVVMKLRNRFFYPWDTVKQLIRHWRILKNMYKFDIDIAGHIHPSLVEWGNNLEAMLQKFEVAVENVLSDHGVKVVETQIDPTKLANIAIELYVMTAVLSRCSRSYVDGLRNCHHELRLAHAFCHDACIRTKNNIEDIYRGVTWNNELNHILLGEQVIDCKGYFPEHPLKHNF</sequence>
<keyword evidence="15" id="KW-1185">Reference proteome</keyword>
<evidence type="ECO:0000256" key="2">
    <source>
        <dbReference type="ARBA" id="ARBA00004173"/>
    </source>
</evidence>
<evidence type="ECO:0000313" key="14">
    <source>
        <dbReference type="EMBL" id="KFM72760.1"/>
    </source>
</evidence>
<evidence type="ECO:0000256" key="5">
    <source>
        <dbReference type="ARBA" id="ARBA00022827"/>
    </source>
</evidence>
<dbReference type="InterPro" id="IPR009075">
    <property type="entry name" value="AcylCo_DH/oxidase_C"/>
</dbReference>
<evidence type="ECO:0000256" key="1">
    <source>
        <dbReference type="ARBA" id="ARBA00001974"/>
    </source>
</evidence>
<dbReference type="EMBL" id="KK118339">
    <property type="protein sequence ID" value="KFM72760.1"/>
    <property type="molecule type" value="Genomic_DNA"/>
</dbReference>
<keyword evidence="5 9" id="KW-0274">FAD</keyword>
<dbReference type="PANTHER" id="PTHR43884">
    <property type="entry name" value="ACYL-COA DEHYDROGENASE"/>
    <property type="match status" value="1"/>
</dbReference>
<dbReference type="SUPFAM" id="SSF56645">
    <property type="entry name" value="Acyl-CoA dehydrogenase NM domain-like"/>
    <property type="match status" value="1"/>
</dbReference>